<dbReference type="AlphaFoldDB" id="A0A1G6IKU3"/>
<dbReference type="EMBL" id="FMZO01000001">
    <property type="protein sequence ID" value="SDC07108.1"/>
    <property type="molecule type" value="Genomic_DNA"/>
</dbReference>
<dbReference type="STRING" id="1285928.SAMN04487894_101257"/>
<organism evidence="7 8">
    <name type="scientific">Niabella drilacis (strain DSM 25811 / CCM 8410 / CCUG 62505 / LMG 26954 / E90)</name>
    <dbReference type="NCBI Taxonomy" id="1285928"/>
    <lineage>
        <taxon>Bacteria</taxon>
        <taxon>Pseudomonadati</taxon>
        <taxon>Bacteroidota</taxon>
        <taxon>Chitinophagia</taxon>
        <taxon>Chitinophagales</taxon>
        <taxon>Chitinophagaceae</taxon>
        <taxon>Niabella</taxon>
    </lineage>
</organism>
<proteinExistence type="inferred from homology"/>
<feature type="domain" description="CzcB-like barrel-sandwich hybrid" evidence="6">
    <location>
        <begin position="87"/>
        <end position="224"/>
    </location>
</feature>
<dbReference type="NCBIfam" id="TIGR01730">
    <property type="entry name" value="RND_mfp"/>
    <property type="match status" value="1"/>
</dbReference>
<feature type="coiled-coil region" evidence="3">
    <location>
        <begin position="122"/>
        <end position="180"/>
    </location>
</feature>
<feature type="signal peptide" evidence="5">
    <location>
        <begin position="1"/>
        <end position="20"/>
    </location>
</feature>
<dbReference type="GO" id="GO:0022857">
    <property type="term" value="F:transmembrane transporter activity"/>
    <property type="evidence" value="ECO:0007669"/>
    <property type="project" value="InterPro"/>
</dbReference>
<dbReference type="InterPro" id="IPR006143">
    <property type="entry name" value="RND_pump_MFP"/>
</dbReference>
<evidence type="ECO:0000256" key="2">
    <source>
        <dbReference type="ARBA" id="ARBA00022448"/>
    </source>
</evidence>
<dbReference type="RefSeq" id="WP_176954275.1">
    <property type="nucleotide sequence ID" value="NZ_FMZO01000001.1"/>
</dbReference>
<comment type="similarity">
    <text evidence="1">Belongs to the membrane fusion protein (MFP) (TC 8.A.1) family.</text>
</comment>
<protein>
    <submittedName>
        <fullName evidence="7">RND family efflux transporter, MFP subunit</fullName>
    </submittedName>
</protein>
<reference evidence="8" key="1">
    <citation type="submission" date="2016-10" db="EMBL/GenBank/DDBJ databases">
        <authorList>
            <person name="Varghese N."/>
            <person name="Submissions S."/>
        </authorList>
    </citation>
    <scope>NUCLEOTIDE SEQUENCE [LARGE SCALE GENOMIC DNA]</scope>
    <source>
        <strain evidence="8">DSM 25811 / CCM 8410 / LMG 26954 / E90</strain>
    </source>
</reference>
<evidence type="ECO:0000313" key="8">
    <source>
        <dbReference type="Proteomes" id="UP000198757"/>
    </source>
</evidence>
<evidence type="ECO:0000256" key="4">
    <source>
        <dbReference type="SAM" id="MobiDB-lite"/>
    </source>
</evidence>
<evidence type="ECO:0000259" key="6">
    <source>
        <dbReference type="Pfam" id="PF25973"/>
    </source>
</evidence>
<dbReference type="Proteomes" id="UP000198757">
    <property type="component" value="Unassembled WGS sequence"/>
</dbReference>
<evidence type="ECO:0000256" key="5">
    <source>
        <dbReference type="SAM" id="SignalP"/>
    </source>
</evidence>
<keyword evidence="8" id="KW-1185">Reference proteome</keyword>
<dbReference type="PANTHER" id="PTHR30097">
    <property type="entry name" value="CATION EFFLUX SYSTEM PROTEIN CUSB"/>
    <property type="match status" value="1"/>
</dbReference>
<evidence type="ECO:0000256" key="1">
    <source>
        <dbReference type="ARBA" id="ARBA00009477"/>
    </source>
</evidence>
<dbReference type="Pfam" id="PF25973">
    <property type="entry name" value="BSH_CzcB"/>
    <property type="match status" value="1"/>
</dbReference>
<keyword evidence="5" id="KW-0732">Signal</keyword>
<keyword evidence="2" id="KW-0813">Transport</keyword>
<dbReference type="GO" id="GO:0016020">
    <property type="term" value="C:membrane"/>
    <property type="evidence" value="ECO:0007669"/>
    <property type="project" value="InterPro"/>
</dbReference>
<dbReference type="SUPFAM" id="SSF111369">
    <property type="entry name" value="HlyD-like secretion proteins"/>
    <property type="match status" value="1"/>
</dbReference>
<sequence length="417" mass="44482">MTRILTIALMLFCLSGIISCGNKPGAETVEKEEHGEEAGEHSNENTTTLTAAQMEAIGVQLGGVERKELTNSIKANGILTVPNQNKAFVVPLYSGVIKTLHVQPGSFVKQGQAIATIVNPDLIQMQQQLQQVEAQIALSEMEVKRQQELVEGNAAPLKRLQQAQTELATLRSQRNGWQKQLSAVGATRSFSSAIVVRAPIGGTVSKVSAQLGSNVDVSTPIAEIVNNSQLHLDLYVYEKDLPRLRSNQTIHFTITNNAGKEYDAEIFSIGAAFEAGSKTIPVHAKVIGDKAGLIDGMNVTALVSLDKSTVPAVPSDAIVSYQGKDFIFVVTGAYPEGGGENSGGARGTKTTPVKQEDTHENEAGGLIFERIPVAKGTTDVGYSEVTLLKEIPADAKIVIKGAFFILAKMTNSGAHEH</sequence>
<keyword evidence="3" id="KW-0175">Coiled coil</keyword>
<dbReference type="InterPro" id="IPR058647">
    <property type="entry name" value="BSH_CzcB-like"/>
</dbReference>
<feature type="chain" id="PRO_5011620221" evidence="5">
    <location>
        <begin position="21"/>
        <end position="417"/>
    </location>
</feature>
<dbReference type="Gene3D" id="2.40.30.170">
    <property type="match status" value="1"/>
</dbReference>
<name>A0A1G6IKU3_NIADE</name>
<feature type="region of interest" description="Disordered" evidence="4">
    <location>
        <begin position="339"/>
        <end position="359"/>
    </location>
</feature>
<dbReference type="GO" id="GO:0030313">
    <property type="term" value="C:cell envelope"/>
    <property type="evidence" value="ECO:0007669"/>
    <property type="project" value="TreeGrafter"/>
</dbReference>
<evidence type="ECO:0000313" key="7">
    <source>
        <dbReference type="EMBL" id="SDC07108.1"/>
    </source>
</evidence>
<dbReference type="InterPro" id="IPR051909">
    <property type="entry name" value="MFP_Cation_Efflux"/>
</dbReference>
<evidence type="ECO:0000256" key="3">
    <source>
        <dbReference type="SAM" id="Coils"/>
    </source>
</evidence>
<dbReference type="PANTHER" id="PTHR30097:SF4">
    <property type="entry name" value="SLR6042 PROTEIN"/>
    <property type="match status" value="1"/>
</dbReference>
<dbReference type="GO" id="GO:0015679">
    <property type="term" value="P:plasma membrane copper ion transport"/>
    <property type="evidence" value="ECO:0007669"/>
    <property type="project" value="TreeGrafter"/>
</dbReference>
<accession>A0A1G6IKU3</accession>
<gene>
    <name evidence="7" type="ORF">SAMN04487894_101257</name>
</gene>
<dbReference type="GO" id="GO:0060003">
    <property type="term" value="P:copper ion export"/>
    <property type="evidence" value="ECO:0007669"/>
    <property type="project" value="TreeGrafter"/>
</dbReference>
<dbReference type="PROSITE" id="PS51257">
    <property type="entry name" value="PROKAR_LIPOPROTEIN"/>
    <property type="match status" value="1"/>
</dbReference>
<dbReference type="Gene3D" id="2.40.50.100">
    <property type="match status" value="1"/>
</dbReference>